<dbReference type="Proteomes" id="UP000635565">
    <property type="component" value="Unassembled WGS sequence"/>
</dbReference>
<dbReference type="SUPFAM" id="SSF54001">
    <property type="entry name" value="Cysteine proteinases"/>
    <property type="match status" value="1"/>
</dbReference>
<keyword evidence="3" id="KW-0472">Membrane</keyword>
<dbReference type="CDD" id="cd00118">
    <property type="entry name" value="LysM"/>
    <property type="match status" value="1"/>
</dbReference>
<keyword evidence="1" id="KW-0732">Signal</keyword>
<keyword evidence="3" id="KW-0812">Transmembrane</keyword>
<comment type="caution">
    <text evidence="6">The sequence shown here is derived from an EMBL/GenBank/DDBJ whole genome shotgun (WGS) entry which is preliminary data.</text>
</comment>
<feature type="domain" description="Peptidase C51" evidence="4">
    <location>
        <begin position="115"/>
        <end position="244"/>
    </location>
</feature>
<dbReference type="InterPro" id="IPR038765">
    <property type="entry name" value="Papain-like_cys_pep_sf"/>
</dbReference>
<proteinExistence type="predicted"/>
<evidence type="ECO:0000256" key="3">
    <source>
        <dbReference type="SAM" id="Phobius"/>
    </source>
</evidence>
<name>A0ABQ3VJL7_9CHLR</name>
<dbReference type="PROSITE" id="PS51782">
    <property type="entry name" value="LYSM"/>
    <property type="match status" value="1"/>
</dbReference>
<dbReference type="EMBL" id="BNJJ01000009">
    <property type="protein sequence ID" value="GHO85601.1"/>
    <property type="molecule type" value="Genomic_DNA"/>
</dbReference>
<dbReference type="InterPro" id="IPR018392">
    <property type="entry name" value="LysM"/>
</dbReference>
<accession>A0ABQ3VJL7</accession>
<dbReference type="Pfam" id="PF01476">
    <property type="entry name" value="LysM"/>
    <property type="match status" value="1"/>
</dbReference>
<dbReference type="PROSITE" id="PS50911">
    <property type="entry name" value="CHAP"/>
    <property type="match status" value="1"/>
</dbReference>
<organism evidence="6 7">
    <name type="scientific">Dictyobacter formicarum</name>
    <dbReference type="NCBI Taxonomy" id="2778368"/>
    <lineage>
        <taxon>Bacteria</taxon>
        <taxon>Bacillati</taxon>
        <taxon>Chloroflexota</taxon>
        <taxon>Ktedonobacteria</taxon>
        <taxon>Ktedonobacterales</taxon>
        <taxon>Dictyobacteraceae</taxon>
        <taxon>Dictyobacter</taxon>
    </lineage>
</organism>
<dbReference type="SUPFAM" id="SSF54106">
    <property type="entry name" value="LysM domain"/>
    <property type="match status" value="1"/>
</dbReference>
<sequence length="245" mass="26712">MLSTKNHQRIWTYLNQHRAVSIIAGHVVVVTVLGLVWLSTAFAPALFSALAQAPCAKSDQTYMVRGGDTLGSIAAAHATTWQSLASYNHLANPNIIFVNQRICIQSHGVVKGNPTGNQPIVPVGLAAVRGRVNPFAYGQCTWWASQRYFQLHGFYVPWATNANAWQWQNRALEFHWHVSSLPSVGSIMNLQPGVQGAQGLGHVAVVEMVMSNGHVLASSMNWGPNYSQVTNFEFYPGPGVSFISA</sequence>
<dbReference type="Gene3D" id="3.10.350.10">
    <property type="entry name" value="LysM domain"/>
    <property type="match status" value="1"/>
</dbReference>
<evidence type="ECO:0008006" key="8">
    <source>
        <dbReference type="Google" id="ProtNLM"/>
    </source>
</evidence>
<keyword evidence="7" id="KW-1185">Reference proteome</keyword>
<dbReference type="RefSeq" id="WP_201363241.1">
    <property type="nucleotide sequence ID" value="NZ_BNJJ01000009.1"/>
</dbReference>
<evidence type="ECO:0000313" key="6">
    <source>
        <dbReference type="EMBL" id="GHO85601.1"/>
    </source>
</evidence>
<feature type="transmembrane region" description="Helical" evidence="3">
    <location>
        <begin position="20"/>
        <end position="47"/>
    </location>
</feature>
<evidence type="ECO:0000259" key="5">
    <source>
        <dbReference type="PROSITE" id="PS51782"/>
    </source>
</evidence>
<dbReference type="InterPro" id="IPR036779">
    <property type="entry name" value="LysM_dom_sf"/>
</dbReference>
<evidence type="ECO:0000256" key="2">
    <source>
        <dbReference type="ARBA" id="ARBA00022801"/>
    </source>
</evidence>
<gene>
    <name evidence="6" type="ORF">KSZ_36070</name>
</gene>
<evidence type="ECO:0000259" key="4">
    <source>
        <dbReference type="PROSITE" id="PS50911"/>
    </source>
</evidence>
<feature type="domain" description="LysM" evidence="5">
    <location>
        <begin position="60"/>
        <end position="104"/>
    </location>
</feature>
<dbReference type="InterPro" id="IPR007921">
    <property type="entry name" value="CHAP_dom"/>
</dbReference>
<dbReference type="Gene3D" id="3.90.1720.10">
    <property type="entry name" value="endopeptidase domain like (from Nostoc punctiforme)"/>
    <property type="match status" value="1"/>
</dbReference>
<evidence type="ECO:0000313" key="7">
    <source>
        <dbReference type="Proteomes" id="UP000635565"/>
    </source>
</evidence>
<keyword evidence="3" id="KW-1133">Transmembrane helix</keyword>
<dbReference type="SMART" id="SM00257">
    <property type="entry name" value="LysM"/>
    <property type="match status" value="1"/>
</dbReference>
<evidence type="ECO:0000256" key="1">
    <source>
        <dbReference type="ARBA" id="ARBA00022729"/>
    </source>
</evidence>
<reference evidence="6 7" key="1">
    <citation type="journal article" date="2021" name="Int. J. Syst. Evol. Microbiol.">
        <title>Reticulibacter mediterranei gen. nov., sp. nov., within the new family Reticulibacteraceae fam. nov., and Ktedonospora formicarum gen. nov., sp. nov., Ktedonobacter robiniae sp. nov., Dictyobacter formicarum sp. nov. and Dictyobacter arantiisoli sp. nov., belonging to the class Ktedonobacteria.</title>
        <authorList>
            <person name="Yabe S."/>
            <person name="Zheng Y."/>
            <person name="Wang C.M."/>
            <person name="Sakai Y."/>
            <person name="Abe K."/>
            <person name="Yokota A."/>
            <person name="Donadio S."/>
            <person name="Cavaletti L."/>
            <person name="Monciardini P."/>
        </authorList>
    </citation>
    <scope>NUCLEOTIDE SEQUENCE [LARGE SCALE GENOMIC DNA]</scope>
    <source>
        <strain evidence="6 7">SOSP1-9</strain>
    </source>
</reference>
<dbReference type="Pfam" id="PF05257">
    <property type="entry name" value="CHAP"/>
    <property type="match status" value="1"/>
</dbReference>
<protein>
    <recommendedName>
        <fullName evidence="8">LysM domain-containing protein</fullName>
    </recommendedName>
</protein>
<keyword evidence="2" id="KW-0378">Hydrolase</keyword>